<evidence type="ECO:0000256" key="1">
    <source>
        <dbReference type="SAM" id="MobiDB-lite"/>
    </source>
</evidence>
<dbReference type="InterPro" id="IPR015915">
    <property type="entry name" value="Kelch-typ_b-propeller"/>
</dbReference>
<sequence>MQSWYEFGYNGFPSGEQRRRFYRQRDDPCDSEEERDYDDKTNDRPILYYPLRASEEGRRSSCSASLSPSTASDEDDKGGCASDNLVPRTRVNGACSSRCSRCARRASQEESSLRCLLHTTLYEDIPACYGSSSVTLTSTCSPLEVHSLQHGGAPCASPFSVLNQFSAWRWRSAAVTIASTPQNEAGGNMHCVRLADDPSLMSCLQWSALHPALRLGHTSTLRAPPRIGHCAVPLTSLNAPLLQYFLSDHSQCAHATEAGDFGTAAGSFRKKALDSIPVLFPRSDVNFYVSLVIGGASHLVDMSNSSGAGSRHSSSGVRGPFLEGDSNAFRGPNLDRVAIDGSHILSHPALCLTLIAHCTAQPRQHTIYFPLDGPSVSVLSPRAFATLTSWPDPKAEEFALRSFAYIGGTDNGRDPFSHFEVELLQLNLDTWVWSSSPISTYGAMPPPRFGHSVTLVKEDACLLMLGGVGAGRTYLNDLHVLDLRTRVWREVFIPFGVNMPRRAFFTAAVLALPETPLQRRSGTVHNAFADLDDTAFVRRAAATAARQSVSTSPPEQDAAPSASAAQQGSSSGDEGEGDDDVWPARVTGARSRGALVVLGGECEGRPVTSAWACILRNGSWRRLSFPLCTQPHFSHVARSAVLTESESERASRLLSRTEFRTALQTLMERALRPRPFAAFDSLAHSSSVHEPYMAVCHGSLAQAVLLPSDTDGAERLILNGGSQGPSVSLVSEISFLGTSLKDSVSLWLLTAQQHSSLSSALCKRVRHLHILFFHKDARLSRAAQSMLQSDDGKGSRPSPVSAEDMRFNCLFSNCVLDGQLTEWTRLARKRLREEP</sequence>
<accession>A0A836H068</accession>
<dbReference type="AlphaFoldDB" id="A0A836H068"/>
<organism evidence="2 3">
    <name type="scientific">Leishmania enriettii</name>
    <dbReference type="NCBI Taxonomy" id="5663"/>
    <lineage>
        <taxon>Eukaryota</taxon>
        <taxon>Discoba</taxon>
        <taxon>Euglenozoa</taxon>
        <taxon>Kinetoplastea</taxon>
        <taxon>Metakinetoplastina</taxon>
        <taxon>Trypanosomatida</taxon>
        <taxon>Trypanosomatidae</taxon>
        <taxon>Leishmaniinae</taxon>
        <taxon>Leishmania</taxon>
    </lineage>
</organism>
<keyword evidence="3" id="KW-1185">Reference proteome</keyword>
<dbReference type="PANTHER" id="PTHR23244">
    <property type="entry name" value="KELCH REPEAT DOMAIN"/>
    <property type="match status" value="1"/>
</dbReference>
<evidence type="ECO:0000313" key="2">
    <source>
        <dbReference type="EMBL" id="KAG5475140.1"/>
    </source>
</evidence>
<feature type="compositionally biased region" description="Low complexity" evidence="1">
    <location>
        <begin position="60"/>
        <end position="71"/>
    </location>
</feature>
<dbReference type="OrthoDB" id="10251809at2759"/>
<dbReference type="RefSeq" id="XP_067691669.1">
    <property type="nucleotide sequence ID" value="XM_067836298.1"/>
</dbReference>
<reference evidence="2 3" key="1">
    <citation type="submission" date="2021-02" db="EMBL/GenBank/DDBJ databases">
        <title>Leishmania (Mundinia) enrietti genome sequencing and assembly.</title>
        <authorList>
            <person name="Almutairi H."/>
            <person name="Gatherer D."/>
        </authorList>
    </citation>
    <scope>NUCLEOTIDE SEQUENCE [LARGE SCALE GENOMIC DNA]</scope>
    <source>
        <strain evidence="2">CUR178</strain>
    </source>
</reference>
<dbReference type="GeneID" id="94171808"/>
<dbReference type="KEGG" id="lenr:94171808"/>
<dbReference type="SUPFAM" id="SSF117281">
    <property type="entry name" value="Kelch motif"/>
    <property type="match status" value="1"/>
</dbReference>
<dbReference type="PANTHER" id="PTHR23244:SF471">
    <property type="entry name" value="GUANINE NUCLEOTIDE-BINDING PROTEIN SUBUNIT BETA 1-RELATED"/>
    <property type="match status" value="1"/>
</dbReference>
<dbReference type="Pfam" id="PF24681">
    <property type="entry name" value="Kelch_KLHDC2_KLHL20_DRC7"/>
    <property type="match status" value="1"/>
</dbReference>
<dbReference type="Gene3D" id="2.120.10.80">
    <property type="entry name" value="Kelch-type beta propeller"/>
    <property type="match status" value="1"/>
</dbReference>
<feature type="region of interest" description="Disordered" evidence="1">
    <location>
        <begin position="545"/>
        <end position="584"/>
    </location>
</feature>
<dbReference type="EMBL" id="JAFHKP010000028">
    <property type="protein sequence ID" value="KAG5475140.1"/>
    <property type="molecule type" value="Genomic_DNA"/>
</dbReference>
<evidence type="ECO:0000313" key="3">
    <source>
        <dbReference type="Proteomes" id="UP000674179"/>
    </source>
</evidence>
<proteinExistence type="predicted"/>
<gene>
    <name evidence="2" type="ORF">CUR178_04591</name>
</gene>
<comment type="caution">
    <text evidence="2">The sequence shown here is derived from an EMBL/GenBank/DDBJ whole genome shotgun (WGS) entry which is preliminary data.</text>
</comment>
<name>A0A836H068_LEIEN</name>
<protein>
    <submittedName>
        <fullName evidence="2">Uncharacterized protein</fullName>
    </submittedName>
</protein>
<feature type="compositionally biased region" description="Low complexity" evidence="1">
    <location>
        <begin position="545"/>
        <end position="572"/>
    </location>
</feature>
<feature type="region of interest" description="Disordered" evidence="1">
    <location>
        <begin position="1"/>
        <end position="83"/>
    </location>
</feature>
<feature type="compositionally biased region" description="Basic and acidic residues" evidence="1">
    <location>
        <begin position="16"/>
        <end position="28"/>
    </location>
</feature>
<dbReference type="Proteomes" id="UP000674179">
    <property type="component" value="Chromosome 28"/>
</dbReference>